<protein>
    <submittedName>
        <fullName evidence="1">Uncharacterized protein</fullName>
    </submittedName>
</protein>
<accession>A0A1M7TE78</accession>
<dbReference type="AlphaFoldDB" id="A0A1M7TE78"/>
<name>A0A1M7TE78_9BRAD</name>
<dbReference type="EMBL" id="LT670849">
    <property type="protein sequence ID" value="SHN68958.1"/>
    <property type="molecule type" value="Genomic_DNA"/>
</dbReference>
<gene>
    <name evidence="1" type="ORF">SAMN05444170_1468</name>
</gene>
<evidence type="ECO:0000313" key="2">
    <source>
        <dbReference type="Proteomes" id="UP000184096"/>
    </source>
</evidence>
<proteinExistence type="predicted"/>
<reference evidence="2" key="1">
    <citation type="submission" date="2016-11" db="EMBL/GenBank/DDBJ databases">
        <authorList>
            <person name="Varghese N."/>
            <person name="Submissions S."/>
        </authorList>
    </citation>
    <scope>NUCLEOTIDE SEQUENCE [LARGE SCALE GENOMIC DNA]</scope>
    <source>
        <strain evidence="2">GAS401</strain>
    </source>
</reference>
<dbReference type="OrthoDB" id="8244157at2"/>
<organism evidence="1 2">
    <name type="scientific">Bradyrhizobium erythrophlei</name>
    <dbReference type="NCBI Taxonomy" id="1437360"/>
    <lineage>
        <taxon>Bacteria</taxon>
        <taxon>Pseudomonadati</taxon>
        <taxon>Pseudomonadota</taxon>
        <taxon>Alphaproteobacteria</taxon>
        <taxon>Hyphomicrobiales</taxon>
        <taxon>Nitrobacteraceae</taxon>
        <taxon>Bradyrhizobium</taxon>
    </lineage>
</organism>
<dbReference type="RefSeq" id="WP_083587493.1">
    <property type="nucleotide sequence ID" value="NZ_LT670849.1"/>
</dbReference>
<keyword evidence="2" id="KW-1185">Reference proteome</keyword>
<sequence>MRFILVNGRTPFGRFTCAKCGEAISNSYLREMTTHLYYCDQSCYSEHCVKAALTLKVAPVGLAPVRNKRSAEGDLTAST</sequence>
<evidence type="ECO:0000313" key="1">
    <source>
        <dbReference type="EMBL" id="SHN68958.1"/>
    </source>
</evidence>
<dbReference type="Proteomes" id="UP000184096">
    <property type="component" value="Chromosome I"/>
</dbReference>